<organism evidence="1 2">
    <name type="scientific">Hyaloperonospora arabidopsidis (strain Emoy2)</name>
    <name type="common">Downy mildew agent</name>
    <name type="synonym">Peronospora arabidopsidis</name>
    <dbReference type="NCBI Taxonomy" id="559515"/>
    <lineage>
        <taxon>Eukaryota</taxon>
        <taxon>Sar</taxon>
        <taxon>Stramenopiles</taxon>
        <taxon>Oomycota</taxon>
        <taxon>Peronosporomycetes</taxon>
        <taxon>Peronosporales</taxon>
        <taxon>Peronosporaceae</taxon>
        <taxon>Hyaloperonospora</taxon>
    </lineage>
</organism>
<name>M4BEY0_HYAAE</name>
<dbReference type="AlphaFoldDB" id="M4BEY0"/>
<dbReference type="EnsemblProtists" id="HpaT804848">
    <property type="protein sequence ID" value="HpaP804848"/>
    <property type="gene ID" value="HpaG804848"/>
</dbReference>
<keyword evidence="2" id="KW-1185">Reference proteome</keyword>
<proteinExistence type="predicted"/>
<evidence type="ECO:0000313" key="1">
    <source>
        <dbReference type="EnsemblProtists" id="HpaP804848"/>
    </source>
</evidence>
<dbReference type="HOGENOM" id="CLU_1263657_0_0_1"/>
<reference evidence="2" key="1">
    <citation type="journal article" date="2010" name="Science">
        <title>Signatures of adaptation to obligate biotrophy in the Hyaloperonospora arabidopsidis genome.</title>
        <authorList>
            <person name="Baxter L."/>
            <person name="Tripathy S."/>
            <person name="Ishaque N."/>
            <person name="Boot N."/>
            <person name="Cabral A."/>
            <person name="Kemen E."/>
            <person name="Thines M."/>
            <person name="Ah-Fong A."/>
            <person name="Anderson R."/>
            <person name="Badejoko W."/>
            <person name="Bittner-Eddy P."/>
            <person name="Boore J.L."/>
            <person name="Chibucos M.C."/>
            <person name="Coates M."/>
            <person name="Dehal P."/>
            <person name="Delehaunty K."/>
            <person name="Dong S."/>
            <person name="Downton P."/>
            <person name="Dumas B."/>
            <person name="Fabro G."/>
            <person name="Fronick C."/>
            <person name="Fuerstenberg S.I."/>
            <person name="Fulton L."/>
            <person name="Gaulin E."/>
            <person name="Govers F."/>
            <person name="Hughes L."/>
            <person name="Humphray S."/>
            <person name="Jiang R.H."/>
            <person name="Judelson H."/>
            <person name="Kamoun S."/>
            <person name="Kyung K."/>
            <person name="Meijer H."/>
            <person name="Minx P."/>
            <person name="Morris P."/>
            <person name="Nelson J."/>
            <person name="Phuntumart V."/>
            <person name="Qutob D."/>
            <person name="Rehmany A."/>
            <person name="Rougon-Cardoso A."/>
            <person name="Ryden P."/>
            <person name="Torto-Alalibo T."/>
            <person name="Studholme D."/>
            <person name="Wang Y."/>
            <person name="Win J."/>
            <person name="Wood J."/>
            <person name="Clifton S.W."/>
            <person name="Rogers J."/>
            <person name="Van den Ackerveken G."/>
            <person name="Jones J.D."/>
            <person name="McDowell J.M."/>
            <person name="Beynon J."/>
            <person name="Tyler B.M."/>
        </authorList>
    </citation>
    <scope>NUCLEOTIDE SEQUENCE [LARGE SCALE GENOMIC DNA]</scope>
    <source>
        <strain evidence="2">Emoy2</strain>
    </source>
</reference>
<reference evidence="1" key="2">
    <citation type="submission" date="2015-06" db="UniProtKB">
        <authorList>
            <consortium name="EnsemblProtists"/>
        </authorList>
    </citation>
    <scope>IDENTIFICATION</scope>
    <source>
        <strain evidence="1">Emoy2</strain>
    </source>
</reference>
<protein>
    <submittedName>
        <fullName evidence="1">Uncharacterized protein</fullName>
    </submittedName>
</protein>
<dbReference type="Proteomes" id="UP000011713">
    <property type="component" value="Unassembled WGS sequence"/>
</dbReference>
<dbReference type="EMBL" id="JH598187">
    <property type="status" value="NOT_ANNOTATED_CDS"/>
    <property type="molecule type" value="Genomic_DNA"/>
</dbReference>
<dbReference type="InParanoid" id="M4BEY0"/>
<accession>M4BEY0</accession>
<dbReference type="VEuPathDB" id="FungiDB:HpaG804848"/>
<evidence type="ECO:0000313" key="2">
    <source>
        <dbReference type="Proteomes" id="UP000011713"/>
    </source>
</evidence>
<sequence length="219" mass="24289">MVKRNRRAYSSQVTFLEIEMCENKSTPAKDFIDIFLPHAWTCAIPPATCYVQDLLQPSARSFFPLPSMAAEMEQHRAPELVLAYMLDESKPIGAPVDVLVNPRSELMWPASCPLQPKLVTSGDSNCKEGTTASSSFLSSFVPTPTSGYVGEEVLEESALPNPGHDLSSLSCDSVLPVSPRDLHLDSRYMANTWSYEAPQNISRLTDPYPILAFLRHPQQ</sequence>